<feature type="transmembrane region" description="Helical" evidence="1">
    <location>
        <begin position="341"/>
        <end position="363"/>
    </location>
</feature>
<dbReference type="AlphaFoldDB" id="A0A3B1AKA4"/>
<feature type="transmembrane region" description="Helical" evidence="1">
    <location>
        <begin position="276"/>
        <end position="301"/>
    </location>
</feature>
<feature type="transmembrane region" description="Helical" evidence="1">
    <location>
        <begin position="152"/>
        <end position="173"/>
    </location>
</feature>
<feature type="transmembrane region" description="Helical" evidence="1">
    <location>
        <begin position="70"/>
        <end position="89"/>
    </location>
</feature>
<feature type="transmembrane region" description="Helical" evidence="1">
    <location>
        <begin position="246"/>
        <end position="264"/>
    </location>
</feature>
<feature type="transmembrane region" description="Helical" evidence="1">
    <location>
        <begin position="307"/>
        <end position="329"/>
    </location>
</feature>
<feature type="transmembrane region" description="Helical" evidence="1">
    <location>
        <begin position="101"/>
        <end position="119"/>
    </location>
</feature>
<name>A0A3B1AKA4_9ZZZZ</name>
<sequence length="403" mass="46033">MKMSKIEEPLLQSSNNSKYAFLDLAFRPFFIGAAGFAIFSMIVWTWIYSFSGDISSNRISPFVWHAHEMIFGYSVAVIAGFVLTAIQNWTGVATVKGKSLLVLFLIWVSARLLATFPILTQQVTALLDISFYSLLLYFAVRPILQVKQYKQLSIVIVLFLLLISNSIYYSGILQLFDNGIYIGLYSGLYLILLLIFIMARRVIPFFIEKGVDENIKIKNYKWLDVSSIVLFIAYAIFDIFKLNQDILMVLAGSLLMLHSIRMLAWYHKGIWRKPLLWSIVLAYGFIVFGFALKLMINYYGFTPYLEIHSFSVGGIALLTLGMMSRVALGHTGRNVFKPPKTVFWMVLLIAIAAFCRVILPIFLPHYYSLIILLSQLFWISAFSLFLIVYFPILIKARIDGRPG</sequence>
<keyword evidence="1" id="KW-0812">Transmembrane</keyword>
<feature type="transmembrane region" description="Helical" evidence="1">
    <location>
        <begin position="220"/>
        <end position="240"/>
    </location>
</feature>
<proteinExistence type="predicted"/>
<reference evidence="2" key="1">
    <citation type="submission" date="2018-06" db="EMBL/GenBank/DDBJ databases">
        <authorList>
            <person name="Zhirakovskaya E."/>
        </authorList>
    </citation>
    <scope>NUCLEOTIDE SEQUENCE</scope>
</reference>
<keyword evidence="1" id="KW-0472">Membrane</keyword>
<protein>
    <submittedName>
        <fullName evidence="2">NnrS protein involved in response to NO</fullName>
    </submittedName>
</protein>
<feature type="transmembrane region" description="Helical" evidence="1">
    <location>
        <begin position="21"/>
        <end position="50"/>
    </location>
</feature>
<organism evidence="2">
    <name type="scientific">hydrothermal vent metagenome</name>
    <dbReference type="NCBI Taxonomy" id="652676"/>
    <lineage>
        <taxon>unclassified sequences</taxon>
        <taxon>metagenomes</taxon>
        <taxon>ecological metagenomes</taxon>
    </lineage>
</organism>
<feature type="transmembrane region" description="Helical" evidence="1">
    <location>
        <begin position="369"/>
        <end position="394"/>
    </location>
</feature>
<accession>A0A3B1AKA4</accession>
<dbReference type="Pfam" id="PF05940">
    <property type="entry name" value="NnrS"/>
    <property type="match status" value="1"/>
</dbReference>
<feature type="transmembrane region" description="Helical" evidence="1">
    <location>
        <begin position="179"/>
        <end position="199"/>
    </location>
</feature>
<dbReference type="InterPro" id="IPR010266">
    <property type="entry name" value="NnrS"/>
</dbReference>
<dbReference type="EMBL" id="UOFS01000043">
    <property type="protein sequence ID" value="VAX00294.1"/>
    <property type="molecule type" value="Genomic_DNA"/>
</dbReference>
<evidence type="ECO:0000256" key="1">
    <source>
        <dbReference type="SAM" id="Phobius"/>
    </source>
</evidence>
<keyword evidence="1" id="KW-1133">Transmembrane helix</keyword>
<feature type="transmembrane region" description="Helical" evidence="1">
    <location>
        <begin position="125"/>
        <end position="140"/>
    </location>
</feature>
<gene>
    <name evidence="2" type="ORF">MNBD_GAMMA22-93</name>
</gene>
<evidence type="ECO:0000313" key="2">
    <source>
        <dbReference type="EMBL" id="VAX00294.1"/>
    </source>
</evidence>